<keyword evidence="3" id="KW-1185">Reference proteome</keyword>
<evidence type="ECO:0008006" key="4">
    <source>
        <dbReference type="Google" id="ProtNLM"/>
    </source>
</evidence>
<organism evidence="2 3">
    <name type="scientific">Trichomonascus ciferrii</name>
    <dbReference type="NCBI Taxonomy" id="44093"/>
    <lineage>
        <taxon>Eukaryota</taxon>
        <taxon>Fungi</taxon>
        <taxon>Dikarya</taxon>
        <taxon>Ascomycota</taxon>
        <taxon>Saccharomycotina</taxon>
        <taxon>Dipodascomycetes</taxon>
        <taxon>Dipodascales</taxon>
        <taxon>Trichomonascaceae</taxon>
        <taxon>Trichomonascus</taxon>
        <taxon>Trichomonascus ciferrii complex</taxon>
    </lineage>
</organism>
<feature type="region of interest" description="Disordered" evidence="1">
    <location>
        <begin position="570"/>
        <end position="610"/>
    </location>
</feature>
<evidence type="ECO:0000313" key="3">
    <source>
        <dbReference type="Proteomes" id="UP000761534"/>
    </source>
</evidence>
<evidence type="ECO:0000313" key="2">
    <source>
        <dbReference type="EMBL" id="KAA8917589.1"/>
    </source>
</evidence>
<dbReference type="InterPro" id="IPR021006">
    <property type="entry name" value="Hda2/3"/>
</dbReference>
<comment type="caution">
    <text evidence="2">The sequence shown here is derived from an EMBL/GenBank/DDBJ whole genome shotgun (WGS) entry which is preliminary data.</text>
</comment>
<dbReference type="Gene3D" id="3.40.50.12360">
    <property type="match status" value="1"/>
</dbReference>
<evidence type="ECO:0000256" key="1">
    <source>
        <dbReference type="SAM" id="MobiDB-lite"/>
    </source>
</evidence>
<dbReference type="InterPro" id="IPR038609">
    <property type="entry name" value="HDA1_su2/3_sf"/>
</dbReference>
<dbReference type="EMBL" id="SWFS01000026">
    <property type="protein sequence ID" value="KAA8917589.1"/>
    <property type="molecule type" value="Genomic_DNA"/>
</dbReference>
<dbReference type="GO" id="GO:0070823">
    <property type="term" value="C:HDA1 complex"/>
    <property type="evidence" value="ECO:0007669"/>
    <property type="project" value="InterPro"/>
</dbReference>
<proteinExistence type="predicted"/>
<accession>A0A642VDX6</accession>
<gene>
    <name evidence="2" type="ORF">TRICI_000282</name>
</gene>
<dbReference type="VEuPathDB" id="FungiDB:TRICI_000282"/>
<dbReference type="PRINTS" id="PR02093">
    <property type="entry name" value="HDA1SUBUNIT3"/>
</dbReference>
<feature type="compositionally biased region" description="Polar residues" evidence="1">
    <location>
        <begin position="585"/>
        <end position="610"/>
    </location>
</feature>
<sequence length="610" mass="69987">MELGKILDSTPEPSLVPVLGKYKDDSGEYVLPVPMTESQRTLTDQVVSLHYSDILKLFETAESVMHESLETLFANSQLVATHPYLLVDQYEPHNLLLKEVPAQLARESGKFSVLGDIIDLIKDDRKHVALVCRTGKTMDLIEAYILGKFVNYRRYSGSYLREPNGEDDDFSTVHLIPSSNLDPSFVEDKFDFVIAFDQSFSKSEPHMTKLLKSHTKSPAPLPILRLVPLNSVEHISHKFGDNTNGDFLKKVLAAVVCLRWSVGSIPADLKPVYHQHLQPLADWFHTPTSPWQLPQLPKVEEYSASDVEESLLKEWEDESPADDQSGKGANGYYKVKRVKRETDYVSDERDADNDDDLVPYQTLMTHQLIRKMNRMIAQNSQLKTDLESYKLTSSQRQETYEELVEEMGAKVRAIDELENRLRFTERKVERLTTERERAVEKTDRVTQELLTTREAIQNGPPETAKLDEQRRQIEELETELKKANDKLESRNRENEYMREEYQKASSAAADAHAQIKTLKEENAELEKRADGEVIRLRSLTFDEERSIKDDQIKELTSKLELLEEHLRRMMDSEKQQIGRSRLASRANSTSKMSRTNSPITDSNTNNGKVK</sequence>
<protein>
    <recommendedName>
        <fullName evidence="4">HDA1 complex subunit 3</fullName>
    </recommendedName>
</protein>
<dbReference type="InterPro" id="IPR026216">
    <property type="entry name" value="HDA3"/>
</dbReference>
<dbReference type="AlphaFoldDB" id="A0A642VDX6"/>
<name>A0A642VDX6_9ASCO</name>
<dbReference type="OrthoDB" id="3647690at2759"/>
<dbReference type="Proteomes" id="UP000761534">
    <property type="component" value="Unassembled WGS sequence"/>
</dbReference>
<dbReference type="PANTHER" id="PTHR10799">
    <property type="entry name" value="SNF2/RAD54 HELICASE FAMILY"/>
    <property type="match status" value="1"/>
</dbReference>
<dbReference type="Pfam" id="PF11496">
    <property type="entry name" value="HDA2-3"/>
    <property type="match status" value="1"/>
</dbReference>
<reference evidence="2" key="1">
    <citation type="journal article" date="2019" name="G3 (Bethesda)">
        <title>Genome Assemblies of Two Rare Opportunistic Yeast Pathogens: Diutina rugosa (syn. Candida rugosa) and Trichomonascus ciferrii (syn. Candida ciferrii).</title>
        <authorList>
            <person name="Mixao V."/>
            <person name="Saus E."/>
            <person name="Hansen A.P."/>
            <person name="Lass-Florl C."/>
            <person name="Gabaldon T."/>
        </authorList>
    </citation>
    <scope>NUCLEOTIDE SEQUENCE</scope>
    <source>
        <strain evidence="2">CBS 4856</strain>
    </source>
</reference>